<evidence type="ECO:0000313" key="3">
    <source>
        <dbReference type="Proteomes" id="UP000221222"/>
    </source>
</evidence>
<dbReference type="PANTHER" id="PTHR30087">
    <property type="entry name" value="INNER MEMBRANE PROTEIN"/>
    <property type="match status" value="1"/>
</dbReference>
<dbReference type="PANTHER" id="PTHR30087:SF1">
    <property type="entry name" value="HYPOTHETICAL CYTOSOLIC PROTEIN"/>
    <property type="match status" value="1"/>
</dbReference>
<sequence length="154" mass="16889">MKILVSSCLLGDKVRYSGSDSMSSIDDMELFDKILSSNEIFSICPEVSSGLPTPREAAEQKANKVVSKSNKDFTYEFNLGAKIALEICIKNNIHVALLKSKSPSCGTKKVYDGTFSSTLIDGLGVTAKLLKENSIKLFDETQLIELNNFIINNN</sequence>
<name>A0A2G1DGT2_9BACT</name>
<reference evidence="1 4" key="2">
    <citation type="submission" date="2018-08" db="EMBL/GenBank/DDBJ databases">
        <title>Complete genome of the Arcobacter molluscorum type strain LMG 25693.</title>
        <authorList>
            <person name="Miller W.G."/>
            <person name="Yee E."/>
            <person name="Bono J.L."/>
        </authorList>
    </citation>
    <scope>NUCLEOTIDE SEQUENCE [LARGE SCALE GENOMIC DNA]</scope>
    <source>
        <strain evidence="1 4">CECT 7696</strain>
    </source>
</reference>
<keyword evidence="3" id="KW-1185">Reference proteome</keyword>
<dbReference type="Proteomes" id="UP000221222">
    <property type="component" value="Unassembled WGS sequence"/>
</dbReference>
<dbReference type="KEGG" id="amol:AMOL_1506"/>
<organism evidence="2 3">
    <name type="scientific">Malaciobacter molluscorum LMG 25693</name>
    <dbReference type="NCBI Taxonomy" id="870501"/>
    <lineage>
        <taxon>Bacteria</taxon>
        <taxon>Pseudomonadati</taxon>
        <taxon>Campylobacterota</taxon>
        <taxon>Epsilonproteobacteria</taxon>
        <taxon>Campylobacterales</taxon>
        <taxon>Arcobacteraceae</taxon>
        <taxon>Malaciobacter</taxon>
    </lineage>
</organism>
<evidence type="ECO:0000313" key="2">
    <source>
        <dbReference type="EMBL" id="PHO17654.1"/>
    </source>
</evidence>
<dbReference type="AlphaFoldDB" id="A0A2G1DGT2"/>
<dbReference type="InterPro" id="IPR007553">
    <property type="entry name" value="2-thiour_desulf"/>
</dbReference>
<evidence type="ECO:0000313" key="1">
    <source>
        <dbReference type="EMBL" id="AXX92476.1"/>
    </source>
</evidence>
<gene>
    <name evidence="1" type="ORF">AMOL_1506</name>
    <name evidence="2" type="ORF">CPU12_09445</name>
</gene>
<dbReference type="EMBL" id="CP032098">
    <property type="protein sequence ID" value="AXX92476.1"/>
    <property type="molecule type" value="Genomic_DNA"/>
</dbReference>
<dbReference type="EMBL" id="NXFY01000014">
    <property type="protein sequence ID" value="PHO17654.1"/>
    <property type="molecule type" value="Genomic_DNA"/>
</dbReference>
<accession>A0A2G1DGT2</accession>
<protein>
    <submittedName>
        <fullName evidence="1">DUF523 domain-containing protein</fullName>
    </submittedName>
</protein>
<dbReference type="Proteomes" id="UP000262712">
    <property type="component" value="Chromosome"/>
</dbReference>
<dbReference type="Pfam" id="PF04463">
    <property type="entry name" value="2-thiour_desulf"/>
    <property type="match status" value="1"/>
</dbReference>
<dbReference type="RefSeq" id="WP_099342867.1">
    <property type="nucleotide sequence ID" value="NZ_CP032098.1"/>
</dbReference>
<proteinExistence type="predicted"/>
<evidence type="ECO:0000313" key="4">
    <source>
        <dbReference type="Proteomes" id="UP000262712"/>
    </source>
</evidence>
<reference evidence="2 3" key="1">
    <citation type="submission" date="2017-09" db="EMBL/GenBank/DDBJ databases">
        <title>Arcobacter canalis sp. nov., a new species isolated from a water canal contaminated with urban sewage.</title>
        <authorList>
            <person name="Perez-Cataluna A."/>
            <person name="Salas-Masso N."/>
            <person name="Figueras M.J."/>
        </authorList>
    </citation>
    <scope>NUCLEOTIDE SEQUENCE [LARGE SCALE GENOMIC DNA]</scope>
    <source>
        <strain evidence="2 3">F98-3</strain>
    </source>
</reference>